<dbReference type="InterPro" id="IPR050807">
    <property type="entry name" value="TransReg_Diox_bact_type"/>
</dbReference>
<dbReference type="GO" id="GO:0003700">
    <property type="term" value="F:DNA-binding transcription factor activity"/>
    <property type="evidence" value="ECO:0007669"/>
    <property type="project" value="TreeGrafter"/>
</dbReference>
<dbReference type="CDD" id="cd02209">
    <property type="entry name" value="cupin_XRE_C"/>
    <property type="match status" value="1"/>
</dbReference>
<dbReference type="PANTHER" id="PTHR46797:SF1">
    <property type="entry name" value="METHYLPHOSPHONATE SYNTHASE"/>
    <property type="match status" value="1"/>
</dbReference>
<dbReference type="HOGENOM" id="CLU_085376_1_4_0"/>
<dbReference type="eggNOG" id="COG1396">
    <property type="taxonomic scope" value="Bacteria"/>
</dbReference>
<keyword evidence="1" id="KW-0238">DNA-binding</keyword>
<dbReference type="EMBL" id="AP011529">
    <property type="protein sequence ID" value="BAI80437.1"/>
    <property type="molecule type" value="Genomic_DNA"/>
</dbReference>
<dbReference type="GO" id="GO:0003677">
    <property type="term" value="F:DNA binding"/>
    <property type="evidence" value="ECO:0007669"/>
    <property type="project" value="UniProtKB-KW"/>
</dbReference>
<dbReference type="PANTHER" id="PTHR46797">
    <property type="entry name" value="HTH-TYPE TRANSCRIPTIONAL REGULATOR"/>
    <property type="match status" value="1"/>
</dbReference>
<dbReference type="InterPro" id="IPR010982">
    <property type="entry name" value="Lambda_DNA-bd_dom_sf"/>
</dbReference>
<name>D3PCW4_DEFDS</name>
<dbReference type="InterPro" id="IPR011051">
    <property type="entry name" value="RmlC_Cupin_sf"/>
</dbReference>
<dbReference type="Pfam" id="PF01381">
    <property type="entry name" value="HTH_3"/>
    <property type="match status" value="1"/>
</dbReference>
<evidence type="ECO:0000259" key="2">
    <source>
        <dbReference type="PROSITE" id="PS50943"/>
    </source>
</evidence>
<evidence type="ECO:0000256" key="1">
    <source>
        <dbReference type="ARBA" id="ARBA00023125"/>
    </source>
</evidence>
<dbReference type="STRING" id="639282.DEFDS_0965"/>
<dbReference type="eggNOG" id="COG3257">
    <property type="taxonomic scope" value="Bacteria"/>
</dbReference>
<dbReference type="AlphaFoldDB" id="D3PCW4"/>
<feature type="domain" description="HTH cro/C1-type" evidence="2">
    <location>
        <begin position="12"/>
        <end position="66"/>
    </location>
</feature>
<dbReference type="InterPro" id="IPR013096">
    <property type="entry name" value="Cupin_2"/>
</dbReference>
<dbReference type="SMART" id="SM00530">
    <property type="entry name" value="HTH_XRE"/>
    <property type="match status" value="1"/>
</dbReference>
<proteinExistence type="predicted"/>
<dbReference type="InterPro" id="IPR001387">
    <property type="entry name" value="Cro/C1-type_HTH"/>
</dbReference>
<gene>
    <name evidence="3" type="ordered locus">DEFDS_0965</name>
</gene>
<dbReference type="InterPro" id="IPR014710">
    <property type="entry name" value="RmlC-like_jellyroll"/>
</dbReference>
<dbReference type="RefSeq" id="WP_013007684.1">
    <property type="nucleotide sequence ID" value="NC_013939.1"/>
</dbReference>
<dbReference type="Gene3D" id="2.60.120.10">
    <property type="entry name" value="Jelly Rolls"/>
    <property type="match status" value="1"/>
</dbReference>
<dbReference type="Pfam" id="PF07883">
    <property type="entry name" value="Cupin_2"/>
    <property type="match status" value="1"/>
</dbReference>
<dbReference type="SUPFAM" id="SSF51182">
    <property type="entry name" value="RmlC-like cupins"/>
    <property type="match status" value="1"/>
</dbReference>
<dbReference type="PROSITE" id="PS50943">
    <property type="entry name" value="HTH_CROC1"/>
    <property type="match status" value="1"/>
</dbReference>
<dbReference type="Gene3D" id="1.10.260.40">
    <property type="entry name" value="lambda repressor-like DNA-binding domains"/>
    <property type="match status" value="1"/>
</dbReference>
<dbReference type="GO" id="GO:0005829">
    <property type="term" value="C:cytosol"/>
    <property type="evidence" value="ECO:0007669"/>
    <property type="project" value="TreeGrafter"/>
</dbReference>
<sequence length="186" mass="21679">MKNKNNILGEKLRNLRKSQGYSLNQLAKAVGKTKSYISMIENGKAVPSMATLKSITNFFNVTISDLLEENEKDIHLNKESFIFEKDAELIYSKKDFYNLYLLIKNPLLKMKTYLVEIPPYGGYHQEIKHEGEEFGYVLDGEIELTLDKESHIIKAGNYFYFYSHKNHKVKNFSNKPAKVLWIYLPK</sequence>
<organism evidence="3 4">
    <name type="scientific">Deferribacter desulfuricans (strain DSM 14783 / JCM 11476 / NBRC 101012 / SSM1)</name>
    <dbReference type="NCBI Taxonomy" id="639282"/>
    <lineage>
        <taxon>Bacteria</taxon>
        <taxon>Pseudomonadati</taxon>
        <taxon>Deferribacterota</taxon>
        <taxon>Deferribacteres</taxon>
        <taxon>Deferribacterales</taxon>
        <taxon>Deferribacteraceae</taxon>
        <taxon>Deferribacter</taxon>
    </lineage>
</organism>
<keyword evidence="4" id="KW-1185">Reference proteome</keyword>
<evidence type="ECO:0000313" key="4">
    <source>
        <dbReference type="Proteomes" id="UP000001520"/>
    </source>
</evidence>
<accession>D3PCW4</accession>
<dbReference type="CDD" id="cd00093">
    <property type="entry name" value="HTH_XRE"/>
    <property type="match status" value="1"/>
</dbReference>
<reference evidence="3 4" key="1">
    <citation type="journal article" date="2010" name="DNA Res.">
        <title>Bacterial lifestyle in a deep-sea hydrothermal vent chimney revealed by the genome sequence of the thermophilic bacterium Deferribacter desulfuricans SSM1.</title>
        <authorList>
            <person name="Takaki Y."/>
            <person name="Shimamura S."/>
            <person name="Nakagawa S."/>
            <person name="Fukuhara Y."/>
            <person name="Horikawa H."/>
            <person name="Ankai A."/>
            <person name="Harada T."/>
            <person name="Hosoyama A."/>
            <person name="Oguchi A."/>
            <person name="Fukui S."/>
            <person name="Fujita N."/>
            <person name="Takami H."/>
            <person name="Takai K."/>
        </authorList>
    </citation>
    <scope>NUCLEOTIDE SEQUENCE [LARGE SCALE GENOMIC DNA]</scope>
    <source>
        <strain evidence="4">DSM 14783 / JCM 11476 / NBRC 101012 / SSM1</strain>
    </source>
</reference>
<dbReference type="SUPFAM" id="SSF47413">
    <property type="entry name" value="lambda repressor-like DNA-binding domains"/>
    <property type="match status" value="1"/>
</dbReference>
<evidence type="ECO:0000313" key="3">
    <source>
        <dbReference type="EMBL" id="BAI80437.1"/>
    </source>
</evidence>
<dbReference type="Proteomes" id="UP000001520">
    <property type="component" value="Chromosome"/>
</dbReference>
<dbReference type="KEGG" id="ddf:DEFDS_0965"/>
<protein>
    <submittedName>
        <fullName evidence="3">Transcriptional regulator</fullName>
    </submittedName>
</protein>